<accession>A0A2A9D3K1</accession>
<evidence type="ECO:0000256" key="3">
    <source>
        <dbReference type="SAM" id="SignalP"/>
    </source>
</evidence>
<dbReference type="AlphaFoldDB" id="A0A2A9D3K1"/>
<evidence type="ECO:0000256" key="2">
    <source>
        <dbReference type="SAM" id="Phobius"/>
    </source>
</evidence>
<keyword evidence="2" id="KW-0472">Membrane</keyword>
<organism evidence="4 5">
    <name type="scientific">Serinibacter salmoneus</name>
    <dbReference type="NCBI Taxonomy" id="556530"/>
    <lineage>
        <taxon>Bacteria</taxon>
        <taxon>Bacillati</taxon>
        <taxon>Actinomycetota</taxon>
        <taxon>Actinomycetes</taxon>
        <taxon>Micrococcales</taxon>
        <taxon>Beutenbergiaceae</taxon>
        <taxon>Serinibacter</taxon>
    </lineage>
</organism>
<evidence type="ECO:0000313" key="5">
    <source>
        <dbReference type="Proteomes" id="UP000224915"/>
    </source>
</evidence>
<protein>
    <submittedName>
        <fullName evidence="4">Uncharacterized protein</fullName>
    </submittedName>
</protein>
<feature type="transmembrane region" description="Helical" evidence="2">
    <location>
        <begin position="637"/>
        <end position="655"/>
    </location>
</feature>
<feature type="transmembrane region" description="Helical" evidence="2">
    <location>
        <begin position="482"/>
        <end position="502"/>
    </location>
</feature>
<feature type="region of interest" description="Disordered" evidence="1">
    <location>
        <begin position="244"/>
        <end position="268"/>
    </location>
</feature>
<feature type="transmembrane region" description="Helical" evidence="2">
    <location>
        <begin position="609"/>
        <end position="631"/>
    </location>
</feature>
<feature type="compositionally biased region" description="Polar residues" evidence="1">
    <location>
        <begin position="248"/>
        <end position="259"/>
    </location>
</feature>
<evidence type="ECO:0000256" key="1">
    <source>
        <dbReference type="SAM" id="MobiDB-lite"/>
    </source>
</evidence>
<feature type="region of interest" description="Disordered" evidence="1">
    <location>
        <begin position="825"/>
        <end position="848"/>
    </location>
</feature>
<comment type="caution">
    <text evidence="4">The sequence shown here is derived from an EMBL/GenBank/DDBJ whole genome shotgun (WGS) entry which is preliminary data.</text>
</comment>
<feature type="transmembrane region" description="Helical" evidence="2">
    <location>
        <begin position="773"/>
        <end position="792"/>
    </location>
</feature>
<feature type="transmembrane region" description="Helical" evidence="2">
    <location>
        <begin position="426"/>
        <end position="445"/>
    </location>
</feature>
<feature type="chain" id="PRO_5012721574" evidence="3">
    <location>
        <begin position="24"/>
        <end position="848"/>
    </location>
</feature>
<keyword evidence="5" id="KW-1185">Reference proteome</keyword>
<feature type="transmembrane region" description="Helical" evidence="2">
    <location>
        <begin position="798"/>
        <end position="819"/>
    </location>
</feature>
<feature type="transmembrane region" description="Helical" evidence="2">
    <location>
        <begin position="535"/>
        <end position="556"/>
    </location>
</feature>
<sequence length="848" mass="86350">MALLALVGMLATAVLALAPIALAAPANAATPQGTPVQATGGDQAPLLTAPDAGVVDGDASLVIIGTSGLTWQDVTPENAPTLYEAGLSGAIANLVVRSVRPTTCPADGWLALSSGARAADLQWNQRTTDSSTLTCRLLQQPTGESVPGWADYEAAASTSSYASHLGLFGDEVAAAGLQATAIGPGAAIALATSDGTLPGGGEPLAGSAEAVTQQVITATTDSEVVVVDAGSIQTHIVPQSVVADSAQGAGTTDGESQSADEGAGAPSALPTEQVALTPPEDVEAYRAEQVAQLDARVAAILEGTAHLDDATIMIASLADAGSTSAPAMQVLITHGEPFVAGGAPLRDALLVTSSTRQDGYVLATDLLPAALDSLQLRPLATASSAALVGAAPRAVEQGEASGTVRIATLQDDEVHAQAQRPLVAPFYLLLVIANVTLYAVVAFGLSQPARNRVARAVARWLRLDHMQPAEGRPRVLRALRTVSVALAAVPVSTMLANLLPWWRLASPALGLALTTAAFVAAVTLIALATPWRDRILAPMGVVGGITALTYAVDIVTGASLQLSAVMGVPVLVAGRFYGFNNTAFSIFASATILTLIAVTNPLVRAGRRLLAAAIIAVVGLVATFLIGSPTIGADFGGPPAIVPAFLLLVLLAAGVRLTWPRILLVLAAAVAAVTAFAMADYLRPEDERSHLGRFVETVLDGGAWDVVARKLEANLRILANNRPLTILAITGVALVVLLLARPLRSAINAPRGGKFGWLSSGAPLSQMGQVAPMLRPGLLALAVCLGIGFLVNDSGIAIPAYGVTLAVPLLLAACANWMLTLDPERPTEQVEGSGPADAQSSGTSGKSE</sequence>
<dbReference type="EMBL" id="PDJD01000001">
    <property type="protein sequence ID" value="PFG20961.1"/>
    <property type="molecule type" value="Genomic_DNA"/>
</dbReference>
<feature type="transmembrane region" description="Helical" evidence="2">
    <location>
        <begin position="508"/>
        <end position="528"/>
    </location>
</feature>
<reference evidence="4 5" key="1">
    <citation type="submission" date="2017-10" db="EMBL/GenBank/DDBJ databases">
        <title>Sequencing the genomes of 1000 actinobacteria strains.</title>
        <authorList>
            <person name="Klenk H.-P."/>
        </authorList>
    </citation>
    <scope>NUCLEOTIDE SEQUENCE [LARGE SCALE GENOMIC DNA]</scope>
    <source>
        <strain evidence="4 5">DSM 21801</strain>
    </source>
</reference>
<name>A0A2A9D3K1_9MICO</name>
<dbReference type="Proteomes" id="UP000224915">
    <property type="component" value="Unassembled WGS sequence"/>
</dbReference>
<feature type="transmembrane region" description="Helical" evidence="2">
    <location>
        <begin position="576"/>
        <end position="597"/>
    </location>
</feature>
<feature type="signal peptide" evidence="3">
    <location>
        <begin position="1"/>
        <end position="23"/>
    </location>
</feature>
<feature type="compositionally biased region" description="Polar residues" evidence="1">
    <location>
        <begin position="838"/>
        <end position="848"/>
    </location>
</feature>
<feature type="transmembrane region" description="Helical" evidence="2">
    <location>
        <begin position="724"/>
        <end position="743"/>
    </location>
</feature>
<keyword evidence="2" id="KW-0812">Transmembrane</keyword>
<feature type="transmembrane region" description="Helical" evidence="2">
    <location>
        <begin position="662"/>
        <end position="682"/>
    </location>
</feature>
<gene>
    <name evidence="4" type="ORF">ATL40_2580</name>
</gene>
<proteinExistence type="predicted"/>
<evidence type="ECO:0000313" key="4">
    <source>
        <dbReference type="EMBL" id="PFG20961.1"/>
    </source>
</evidence>
<keyword evidence="3" id="KW-0732">Signal</keyword>
<keyword evidence="2" id="KW-1133">Transmembrane helix</keyword>